<evidence type="ECO:0000256" key="4">
    <source>
        <dbReference type="ARBA" id="ARBA00022679"/>
    </source>
</evidence>
<keyword evidence="7" id="KW-0378">Hydrolase</keyword>
<dbReference type="Pfam" id="PF01443">
    <property type="entry name" value="Viral_helicase1"/>
    <property type="match status" value="2"/>
</dbReference>
<feature type="compositionally biased region" description="Basic and acidic residues" evidence="11">
    <location>
        <begin position="549"/>
        <end position="559"/>
    </location>
</feature>
<dbReference type="GO" id="GO:0016787">
    <property type="term" value="F:hydrolase activity"/>
    <property type="evidence" value="ECO:0007669"/>
    <property type="project" value="UniProtKB-KW"/>
</dbReference>
<dbReference type="Pfam" id="PF00978">
    <property type="entry name" value="RdRP_2"/>
    <property type="match status" value="1"/>
</dbReference>
<keyword evidence="2" id="KW-0696">RNA-directed RNA polymerase</keyword>
<dbReference type="InterPro" id="IPR043502">
    <property type="entry name" value="DNA/RNA_pol_sf"/>
</dbReference>
<feature type="domain" description="(+)RNA virus helicase C-terminal" evidence="13">
    <location>
        <begin position="740"/>
        <end position="1052"/>
    </location>
</feature>
<keyword evidence="6" id="KW-0547">Nucleotide-binding</keyword>
<keyword evidence="4" id="KW-0808">Transferase</keyword>
<dbReference type="InterPro" id="IPR027351">
    <property type="entry name" value="(+)RNA_virus_helicase_core_dom"/>
</dbReference>
<feature type="domain" description="RdRp catalytic" evidence="12">
    <location>
        <begin position="1340"/>
        <end position="1447"/>
    </location>
</feature>
<dbReference type="InterPro" id="IPR002588">
    <property type="entry name" value="Alphavirus-like_MT_dom"/>
</dbReference>
<evidence type="ECO:0000256" key="3">
    <source>
        <dbReference type="ARBA" id="ARBA00022561"/>
    </source>
</evidence>
<dbReference type="GO" id="GO:0039694">
    <property type="term" value="P:viral RNA genome replication"/>
    <property type="evidence" value="ECO:0007669"/>
    <property type="project" value="InterPro"/>
</dbReference>
<dbReference type="Gene3D" id="3.40.50.300">
    <property type="entry name" value="P-loop containing nucleotide triphosphate hydrolases"/>
    <property type="match status" value="1"/>
</dbReference>
<feature type="domain" description="Alphavirus-like MT" evidence="14">
    <location>
        <begin position="63"/>
        <end position="252"/>
    </location>
</feature>
<comment type="subcellular location">
    <subcellularLocation>
        <location evidence="1">Virion</location>
    </subcellularLocation>
</comment>
<evidence type="ECO:0000256" key="8">
    <source>
        <dbReference type="ARBA" id="ARBA00022840"/>
    </source>
</evidence>
<keyword evidence="5" id="KW-0548">Nucleotidyltransferase</keyword>
<dbReference type="PROSITE" id="PS51743">
    <property type="entry name" value="ALPHAVIRUS_MT"/>
    <property type="match status" value="1"/>
</dbReference>
<name>A0A7T5UFS9_9VIRU</name>
<evidence type="ECO:0000256" key="6">
    <source>
        <dbReference type="ARBA" id="ARBA00022741"/>
    </source>
</evidence>
<keyword evidence="3" id="KW-0167">Capsid protein</keyword>
<evidence type="ECO:0000313" key="15">
    <source>
        <dbReference type="EMBL" id="QQG34585.1"/>
    </source>
</evidence>
<dbReference type="PROSITE" id="PS51657">
    <property type="entry name" value="PSRV_HELICASE"/>
    <property type="match status" value="1"/>
</dbReference>
<dbReference type="InterPro" id="IPR027417">
    <property type="entry name" value="P-loop_NTPase"/>
</dbReference>
<dbReference type="GO" id="GO:0003723">
    <property type="term" value="F:RNA binding"/>
    <property type="evidence" value="ECO:0007669"/>
    <property type="project" value="InterPro"/>
</dbReference>
<dbReference type="InterPro" id="IPR007094">
    <property type="entry name" value="RNA-dir_pol_PSvirus"/>
</dbReference>
<dbReference type="Pfam" id="PF05414">
    <property type="entry name" value="DUF1717"/>
    <property type="match status" value="1"/>
</dbReference>
<dbReference type="Pfam" id="PF05892">
    <property type="entry name" value="Tricho_coat"/>
    <property type="match status" value="1"/>
</dbReference>
<protein>
    <submittedName>
        <fullName evidence="15">Polyprotein</fullName>
    </submittedName>
</protein>
<sequence length="2094" mass="239319">MAFTYKNPLEIAINKLPSKQSDQLLAKTFDKIEGRLDLANDLFSFSITPEQQELLINKGVELAPVPFRVHSHPCCKMIENHLLYVVVPSLLSNFKSVAFFSLRESKINKFINMFQVFKYGKISNFKHYNAIIDSKDRCRYGETGFSSITDRIDALKVDCLKANKFPKILFVHDELHFWEPEDVAYLFESIPEISQVIGTTVFPPEMLFGDLESREPRIYELKVKEFNDTFFFYPDGCASEGYRQKISTSKWPFEKRCIRWGTNSIRVSKMYSLFAHHVIAFDRGKSIDGTVHFDKPTCLLRNELNLISDNFLEARMERKTFSSIINYLACLKNANAASAVAKLRQLEKRELYPDELSFLYALASKFSKFGLEDTLTPGLLKRIRSSLVDSMPDSIANWLFEGEHFQINMRKILKEVSTRGLSKGRTILRIENGKYSQELALLITEKLKVNVFLEKDRESAKYSMGPDDLKFKDLDPSISNQLGRELIRLDHPIFSGAFKFKGFSTRLFLKDRQRITPFRLEWKQEEKETGVQSANGNVERPVSSVDQSVHQEDLNEDRGGTLGTVPKDISELCKEVSFKMQTIKDSLRKNSCVFRTIAKSEGTEADRVLEEILELDISEELEDAILEDRGLDGHLIEEVCRCLNLSMICTSDFKNVFRFNSKMKGTKRVYCTIRDNHCELSDISLFRKMLDEGAGSSKDAPSLFPNHLFTNSFGLVSFERAIKLANSINRGTTGLLKENSPDTCKVMCDFLDGFSNESVTLNLNWRLGFAGSGKSHALIKWFKQTSGIRRLVICPRRNLAEDFAEKLKGTETVIKTHESALRVINDGFQEIYLDEITLFPPGYLSLLMIMKFRKRIKGITAGAKRQSLKAVDLTNEKIVLIGDPLQIRYHSDLDANLLSGTSEIDYYLPKKFDYLWQTKRQGKWFKKIIDMPTSDDNNECEIKFHSDLSTIRKASVITCAAQEEKNSLVGRFPVMTFGESQGLTFDGEKQVIVISNNTLKTSPNAAIVAITRCKVGYDLLFLGITPKDALHQSMKNLWSFIIKKEKIPTDRIINMLPGANLTSENIGSLEDKAKFDEFILPFVDLSIDEDFEEAQADEPMESPEWFKTHLPTFDCNPLIGEMFEKMSAKENREFESTVGMSNQFLDIESKSIKNEEVWPMQFQNIFPHHQADDATTFWAGVKKRIRKSNWTEEKRKLDELEGVGNELLNIFLDHLPHRFEVTNEDIEFGRISFNRKRAEKTEKLWENHKERSDIDWFVDHVFLFMKSQFCTKEGKMFTTAKAGQTLACFHHFVLFKFGSMLRAIEKAFIRATGEKFYIHSGKNFFCLDAFVTRNAELMQGQSIESDYEAFDSCQDEVILAFELALLKKLGVSAGFIMDYTRLKLSLNSKIGSFAIMRFTGEFGTFLFNTFANMLFTFLKYDVKSGDRIMFAGDDMCSLGFMRKTGSEKKKKLLAKFSLKAVEEVKKYPSFCGWYISPDGILKSPRLLWSRICFMEQRGLTKTCIDNYLFEAFFAYRLGEKLFQILKEEDFEYHYCVIRHFVKKSRLLSGLAKSLLFEIGESIGRWRLSTSTIFSPELRAQTSRLMPSEVGSFTKMQVSCGPLFSIVSEDLRQTSRSSQKKATPCTSRTSVYLTKKSSISSRGTHKNSSTYMSELCSLQSERCTLDSEGLEEVLSSMMVHVSIGTGRRASYVLRTSHLILTPVISYSDPNTSCQPVIPILGRLSHSKLNWIARSTLRIGNWLQWTLALPIGPLILQDSWTHVLEILDGSPKLYLIVRLLNSMRGFLSLWTSRSCPFFLEAKGQICWFQRGDLGLTKLEGVEVSQHRVEVGGILGLPQGVSKINCSYQDRPFLRLKVQEASFKLKMSLSLKIQEGRRREVLTYLWTNYLQVAGKTLPSDVRVEQGVWPADDTEAQKVSRRKFDVIISFYCKYLFGNVAIYGASESTVYPNASFDTPSVTFKQPAAGEGPEVTTSTFWTINLHRVVPAIKTFCRESNMSILKDATWRNICEAFAKEAYNFLKEKFPEGVTTAIYDKWPKAFESAPHMAFDFAAGLKMCSLSPSEKKVIDRMTKRLFRTEGQKGIFEAATDQNMEMEG</sequence>
<dbReference type="InterPro" id="IPR008879">
    <property type="entry name" value="Coat_protein_tricho/vitivirus"/>
</dbReference>
<proteinExistence type="predicted"/>
<dbReference type="InterPro" id="IPR008745">
    <property type="entry name" value="DUF1717"/>
</dbReference>
<dbReference type="Pfam" id="PF01660">
    <property type="entry name" value="Vmethyltransf"/>
    <property type="match status" value="1"/>
</dbReference>
<evidence type="ECO:0000259" key="12">
    <source>
        <dbReference type="PROSITE" id="PS50507"/>
    </source>
</evidence>
<dbReference type="SUPFAM" id="SSF52540">
    <property type="entry name" value="P-loop containing nucleoside triphosphate hydrolases"/>
    <property type="match status" value="1"/>
</dbReference>
<keyword evidence="9" id="KW-0946">Virion</keyword>
<reference evidence="15" key="1">
    <citation type="submission" date="2020-11" db="EMBL/GenBank/DDBJ databases">
        <authorList>
            <person name="Bejerman N."/>
        </authorList>
    </citation>
    <scope>NUCLEOTIDE SEQUENCE</scope>
    <source>
        <strain evidence="15">Avel</strain>
    </source>
</reference>
<dbReference type="SUPFAM" id="SSF56672">
    <property type="entry name" value="DNA/RNA polymerases"/>
    <property type="match status" value="1"/>
</dbReference>
<dbReference type="GO" id="GO:0006351">
    <property type="term" value="P:DNA-templated transcription"/>
    <property type="evidence" value="ECO:0007669"/>
    <property type="project" value="InterPro"/>
</dbReference>
<dbReference type="GO" id="GO:0003968">
    <property type="term" value="F:RNA-directed RNA polymerase activity"/>
    <property type="evidence" value="ECO:0007669"/>
    <property type="project" value="UniProtKB-KW"/>
</dbReference>
<keyword evidence="10" id="KW-0693">Viral RNA replication</keyword>
<evidence type="ECO:0000256" key="5">
    <source>
        <dbReference type="ARBA" id="ARBA00022695"/>
    </source>
</evidence>
<dbReference type="GO" id="GO:0019028">
    <property type="term" value="C:viral capsid"/>
    <property type="evidence" value="ECO:0007669"/>
    <property type="project" value="UniProtKB-KW"/>
</dbReference>
<evidence type="ECO:0000256" key="2">
    <source>
        <dbReference type="ARBA" id="ARBA00022484"/>
    </source>
</evidence>
<dbReference type="GO" id="GO:0005524">
    <property type="term" value="F:ATP binding"/>
    <property type="evidence" value="ECO:0007669"/>
    <property type="project" value="UniProtKB-KW"/>
</dbReference>
<evidence type="ECO:0000256" key="11">
    <source>
        <dbReference type="SAM" id="MobiDB-lite"/>
    </source>
</evidence>
<evidence type="ECO:0000256" key="1">
    <source>
        <dbReference type="ARBA" id="ARBA00004328"/>
    </source>
</evidence>
<dbReference type="GO" id="GO:0016556">
    <property type="term" value="P:mRNA modification"/>
    <property type="evidence" value="ECO:0007669"/>
    <property type="project" value="InterPro"/>
</dbReference>
<keyword evidence="8" id="KW-0067">ATP-binding</keyword>
<dbReference type="InterPro" id="IPR001788">
    <property type="entry name" value="RNA-dep_RNA_pol_alsuvir"/>
</dbReference>
<dbReference type="GO" id="GO:0008174">
    <property type="term" value="F:mRNA methyltransferase activity"/>
    <property type="evidence" value="ECO:0007669"/>
    <property type="project" value="UniProtKB-UniRule"/>
</dbReference>
<organism evidence="15">
    <name type="scientific">Avellana capillovirus 1</name>
    <dbReference type="NCBI Taxonomy" id="2794427"/>
    <lineage>
        <taxon>Viruses</taxon>
        <taxon>Riboviria</taxon>
        <taxon>Orthornavirae</taxon>
        <taxon>Kitrinoviricota</taxon>
        <taxon>Alsuviricetes</taxon>
        <taxon>Tymovirales</taxon>
        <taxon>Betaflexiviridae</taxon>
        <taxon>Trivirinae</taxon>
        <taxon>Capillovirus</taxon>
    </lineage>
</organism>
<evidence type="ECO:0000259" key="13">
    <source>
        <dbReference type="PROSITE" id="PS51657"/>
    </source>
</evidence>
<evidence type="ECO:0000256" key="9">
    <source>
        <dbReference type="ARBA" id="ARBA00022844"/>
    </source>
</evidence>
<evidence type="ECO:0000256" key="10">
    <source>
        <dbReference type="ARBA" id="ARBA00022953"/>
    </source>
</evidence>
<dbReference type="GO" id="GO:0006396">
    <property type="term" value="P:RNA processing"/>
    <property type="evidence" value="ECO:0007669"/>
    <property type="project" value="InterPro"/>
</dbReference>
<evidence type="ECO:0000256" key="7">
    <source>
        <dbReference type="ARBA" id="ARBA00022801"/>
    </source>
</evidence>
<evidence type="ECO:0000259" key="14">
    <source>
        <dbReference type="PROSITE" id="PS51743"/>
    </source>
</evidence>
<dbReference type="PROSITE" id="PS50507">
    <property type="entry name" value="RDRP_SSRNA_POS"/>
    <property type="match status" value="1"/>
</dbReference>
<accession>A0A7T5UFS9</accession>
<feature type="region of interest" description="Disordered" evidence="11">
    <location>
        <begin position="526"/>
        <end position="561"/>
    </location>
</feature>
<dbReference type="EMBL" id="MW328729">
    <property type="protein sequence ID" value="QQG34585.1"/>
    <property type="molecule type" value="Genomic_RNA"/>
</dbReference>